<dbReference type="EC" id="3.4.21.4" evidence="9"/>
<keyword evidence="13" id="KW-1185">Reference proteome</keyword>
<evidence type="ECO:0000256" key="4">
    <source>
        <dbReference type="ARBA" id="ARBA00022801"/>
    </source>
</evidence>
<dbReference type="InterPro" id="IPR050430">
    <property type="entry name" value="Peptidase_S1"/>
</dbReference>
<dbReference type="GO" id="GO:0004252">
    <property type="term" value="F:serine-type endopeptidase activity"/>
    <property type="evidence" value="ECO:0007669"/>
    <property type="project" value="UniProtKB-EC"/>
</dbReference>
<comment type="similarity">
    <text evidence="1">Belongs to the peptidase S1 family.</text>
</comment>
<dbReference type="PROSITE" id="PS50240">
    <property type="entry name" value="TRYPSIN_DOM"/>
    <property type="match status" value="1"/>
</dbReference>
<comment type="catalytic activity">
    <reaction evidence="8">
        <text>Preferential cleavage: Arg-|-Xaa, Lys-|-Xaa.</text>
        <dbReference type="EC" id="3.4.21.4"/>
    </reaction>
</comment>
<dbReference type="OrthoDB" id="6625651at2759"/>
<gene>
    <name evidence="12" type="ORF">NEZAVI_LOCUS1155</name>
</gene>
<dbReference type="InterPro" id="IPR009003">
    <property type="entry name" value="Peptidase_S1_PA"/>
</dbReference>
<feature type="chain" id="PRO_5040248210" description="trypsin" evidence="10">
    <location>
        <begin position="21"/>
        <end position="318"/>
    </location>
</feature>
<evidence type="ECO:0000256" key="6">
    <source>
        <dbReference type="ARBA" id="ARBA00023145"/>
    </source>
</evidence>
<evidence type="ECO:0000256" key="2">
    <source>
        <dbReference type="ARBA" id="ARBA00022670"/>
    </source>
</evidence>
<dbReference type="GO" id="GO:0006508">
    <property type="term" value="P:proteolysis"/>
    <property type="evidence" value="ECO:0007669"/>
    <property type="project" value="UniProtKB-KW"/>
</dbReference>
<sequence length="318" mass="35514">MIFFVHILLLLFNMTNIVFCNIETENRIARGLRITGGQEASISSAPFVASLQRTKNSLAMHICGAVIVSKSFLLTAAHCITDRDKTKGDKPYKLSNPQEHLVSTGSRYVERGKIRMVYRFFVHPEFNARELLNDFGAIAVMKDFSYNFKTQPATLPKGDARETSERLNELFLAKVECKAYSWGGTNAKSYTILKVVSLHLIDSTRCKRILSENRLGRLNEDFQFCTLEESDSPNDACQSDSGGPLVCNGVVWGLVSWGEGCYRTGNPAVYARADVASRWLREVVYVSPLGGRRRSNSHTCLISSTKNIILIILILLCA</sequence>
<dbReference type="InterPro" id="IPR001314">
    <property type="entry name" value="Peptidase_S1A"/>
</dbReference>
<evidence type="ECO:0000256" key="5">
    <source>
        <dbReference type="ARBA" id="ARBA00022825"/>
    </source>
</evidence>
<keyword evidence="5" id="KW-0720">Serine protease</keyword>
<dbReference type="PANTHER" id="PTHR24276:SF97">
    <property type="entry name" value="GH13245P2-RELATED"/>
    <property type="match status" value="1"/>
</dbReference>
<evidence type="ECO:0000313" key="12">
    <source>
        <dbReference type="EMBL" id="CAH1389853.1"/>
    </source>
</evidence>
<dbReference type="PROSITE" id="PS00134">
    <property type="entry name" value="TRYPSIN_HIS"/>
    <property type="match status" value="1"/>
</dbReference>
<dbReference type="PANTHER" id="PTHR24276">
    <property type="entry name" value="POLYSERASE-RELATED"/>
    <property type="match status" value="1"/>
</dbReference>
<name>A0A9P0E4B0_NEZVI</name>
<keyword evidence="10" id="KW-0732">Signal</keyword>
<dbReference type="InterPro" id="IPR043504">
    <property type="entry name" value="Peptidase_S1_PA_chymotrypsin"/>
</dbReference>
<dbReference type="InterPro" id="IPR001254">
    <property type="entry name" value="Trypsin_dom"/>
</dbReference>
<keyword evidence="6" id="KW-0865">Zymogen</keyword>
<evidence type="ECO:0000256" key="3">
    <source>
        <dbReference type="ARBA" id="ARBA00022757"/>
    </source>
</evidence>
<reference evidence="12" key="1">
    <citation type="submission" date="2022-01" db="EMBL/GenBank/DDBJ databases">
        <authorList>
            <person name="King R."/>
        </authorList>
    </citation>
    <scope>NUCLEOTIDE SEQUENCE</scope>
</reference>
<dbReference type="Proteomes" id="UP001152798">
    <property type="component" value="Chromosome 1"/>
</dbReference>
<feature type="domain" description="Peptidase S1" evidence="11">
    <location>
        <begin position="34"/>
        <end position="285"/>
    </location>
</feature>
<evidence type="ECO:0000256" key="8">
    <source>
        <dbReference type="ARBA" id="ARBA00036320"/>
    </source>
</evidence>
<dbReference type="Pfam" id="PF00089">
    <property type="entry name" value="Trypsin"/>
    <property type="match status" value="1"/>
</dbReference>
<dbReference type="PRINTS" id="PR00722">
    <property type="entry name" value="CHYMOTRYPSIN"/>
</dbReference>
<keyword evidence="4" id="KW-0378">Hydrolase</keyword>
<evidence type="ECO:0000256" key="10">
    <source>
        <dbReference type="SAM" id="SignalP"/>
    </source>
</evidence>
<dbReference type="AlphaFoldDB" id="A0A9P0E4B0"/>
<dbReference type="CDD" id="cd00190">
    <property type="entry name" value="Tryp_SPc"/>
    <property type="match status" value="1"/>
</dbReference>
<evidence type="ECO:0000313" key="13">
    <source>
        <dbReference type="Proteomes" id="UP001152798"/>
    </source>
</evidence>
<dbReference type="GO" id="GO:0007586">
    <property type="term" value="P:digestion"/>
    <property type="evidence" value="ECO:0007669"/>
    <property type="project" value="UniProtKB-KW"/>
</dbReference>
<organism evidence="12 13">
    <name type="scientific">Nezara viridula</name>
    <name type="common">Southern green stink bug</name>
    <name type="synonym">Cimex viridulus</name>
    <dbReference type="NCBI Taxonomy" id="85310"/>
    <lineage>
        <taxon>Eukaryota</taxon>
        <taxon>Metazoa</taxon>
        <taxon>Ecdysozoa</taxon>
        <taxon>Arthropoda</taxon>
        <taxon>Hexapoda</taxon>
        <taxon>Insecta</taxon>
        <taxon>Pterygota</taxon>
        <taxon>Neoptera</taxon>
        <taxon>Paraneoptera</taxon>
        <taxon>Hemiptera</taxon>
        <taxon>Heteroptera</taxon>
        <taxon>Panheteroptera</taxon>
        <taxon>Pentatomomorpha</taxon>
        <taxon>Pentatomoidea</taxon>
        <taxon>Pentatomidae</taxon>
        <taxon>Pentatominae</taxon>
        <taxon>Nezara</taxon>
    </lineage>
</organism>
<keyword evidence="3" id="KW-0222">Digestion</keyword>
<dbReference type="SMART" id="SM00020">
    <property type="entry name" value="Tryp_SPc"/>
    <property type="match status" value="1"/>
</dbReference>
<evidence type="ECO:0000259" key="11">
    <source>
        <dbReference type="PROSITE" id="PS50240"/>
    </source>
</evidence>
<dbReference type="EMBL" id="OV725077">
    <property type="protein sequence ID" value="CAH1389853.1"/>
    <property type="molecule type" value="Genomic_DNA"/>
</dbReference>
<accession>A0A9P0E4B0</accession>
<keyword evidence="7" id="KW-1015">Disulfide bond</keyword>
<protein>
    <recommendedName>
        <fullName evidence="9">trypsin</fullName>
        <ecNumber evidence="9">3.4.21.4</ecNumber>
    </recommendedName>
</protein>
<keyword evidence="2" id="KW-0645">Protease</keyword>
<evidence type="ECO:0000256" key="7">
    <source>
        <dbReference type="ARBA" id="ARBA00023157"/>
    </source>
</evidence>
<feature type="signal peptide" evidence="10">
    <location>
        <begin position="1"/>
        <end position="20"/>
    </location>
</feature>
<dbReference type="SUPFAM" id="SSF50494">
    <property type="entry name" value="Trypsin-like serine proteases"/>
    <property type="match status" value="1"/>
</dbReference>
<evidence type="ECO:0000256" key="1">
    <source>
        <dbReference type="ARBA" id="ARBA00007664"/>
    </source>
</evidence>
<dbReference type="Gene3D" id="2.40.10.10">
    <property type="entry name" value="Trypsin-like serine proteases"/>
    <property type="match status" value="1"/>
</dbReference>
<dbReference type="InterPro" id="IPR018114">
    <property type="entry name" value="TRYPSIN_HIS"/>
</dbReference>
<proteinExistence type="inferred from homology"/>
<evidence type="ECO:0000256" key="9">
    <source>
        <dbReference type="ARBA" id="ARBA00038868"/>
    </source>
</evidence>